<reference evidence="2" key="2">
    <citation type="submission" date="2017-10" db="EMBL/GenBank/DDBJ databases">
        <title>Ladona fulva Genome sequencing and assembly.</title>
        <authorList>
            <person name="Murali S."/>
            <person name="Richards S."/>
            <person name="Bandaranaike D."/>
            <person name="Bellair M."/>
            <person name="Blankenburg K."/>
            <person name="Chao H."/>
            <person name="Dinh H."/>
            <person name="Doddapaneni H."/>
            <person name="Dugan-Rocha S."/>
            <person name="Elkadiri S."/>
            <person name="Gnanaolivu R."/>
            <person name="Hernandez B."/>
            <person name="Skinner E."/>
            <person name="Javaid M."/>
            <person name="Lee S."/>
            <person name="Li M."/>
            <person name="Ming W."/>
            <person name="Munidasa M."/>
            <person name="Muniz J."/>
            <person name="Nguyen L."/>
            <person name="Hughes D."/>
            <person name="Osuji N."/>
            <person name="Pu L.-L."/>
            <person name="Puazo M."/>
            <person name="Qu C."/>
            <person name="Quiroz J."/>
            <person name="Raj R."/>
            <person name="Weissenberger G."/>
            <person name="Xin Y."/>
            <person name="Zou X."/>
            <person name="Han Y."/>
            <person name="Worley K."/>
            <person name="Muzny D."/>
            <person name="Gibbs R."/>
        </authorList>
    </citation>
    <scope>NUCLEOTIDE SEQUENCE</scope>
    <source>
        <strain evidence="2">Sampled in the wild</strain>
    </source>
</reference>
<evidence type="ECO:0000256" key="1">
    <source>
        <dbReference type="SAM" id="MobiDB-lite"/>
    </source>
</evidence>
<accession>A0A8K0KFV2</accession>
<reference evidence="2" key="1">
    <citation type="submission" date="2013-04" db="EMBL/GenBank/DDBJ databases">
        <authorList>
            <person name="Qu J."/>
            <person name="Murali S.C."/>
            <person name="Bandaranaike D."/>
            <person name="Bellair M."/>
            <person name="Blankenburg K."/>
            <person name="Chao H."/>
            <person name="Dinh H."/>
            <person name="Doddapaneni H."/>
            <person name="Downs B."/>
            <person name="Dugan-Rocha S."/>
            <person name="Elkadiri S."/>
            <person name="Gnanaolivu R.D."/>
            <person name="Hernandez B."/>
            <person name="Javaid M."/>
            <person name="Jayaseelan J.C."/>
            <person name="Lee S."/>
            <person name="Li M."/>
            <person name="Ming W."/>
            <person name="Munidasa M."/>
            <person name="Muniz J."/>
            <person name="Nguyen L."/>
            <person name="Ongeri F."/>
            <person name="Osuji N."/>
            <person name="Pu L.-L."/>
            <person name="Puazo M."/>
            <person name="Qu C."/>
            <person name="Quiroz J."/>
            <person name="Raj R."/>
            <person name="Weissenberger G."/>
            <person name="Xin Y."/>
            <person name="Zou X."/>
            <person name="Han Y."/>
            <person name="Richards S."/>
            <person name="Worley K."/>
            <person name="Muzny D."/>
            <person name="Gibbs R."/>
        </authorList>
    </citation>
    <scope>NUCLEOTIDE SEQUENCE</scope>
    <source>
        <strain evidence="2">Sampled in the wild</strain>
    </source>
</reference>
<dbReference type="OrthoDB" id="10058156at2759"/>
<protein>
    <submittedName>
        <fullName evidence="2">Uncharacterized protein</fullName>
    </submittedName>
</protein>
<proteinExistence type="predicted"/>
<dbReference type="Proteomes" id="UP000792457">
    <property type="component" value="Unassembled WGS sequence"/>
</dbReference>
<keyword evidence="3" id="KW-1185">Reference proteome</keyword>
<evidence type="ECO:0000313" key="2">
    <source>
        <dbReference type="EMBL" id="KAG8233712.1"/>
    </source>
</evidence>
<sequence length="203" mass="23203">MALCAIICPNHVLQGIKTSSCNGFCYHTATPSTTIGKAPAELFLGHCLPTQLDRLKPDLRNKMEIEVWKQNSYHDAYVRKCSFRQGDEVWVQNVCKPGRYPVVKGRKSGELSYEVLIGGHINMWIDYGLKAQYPRPQPEVEAQSLRKRQREEGPPVDETVATPNTSWNDPRPQVSPKKLDKQEPELQRSIRPSQPPTRYKFDE</sequence>
<feature type="region of interest" description="Disordered" evidence="1">
    <location>
        <begin position="136"/>
        <end position="203"/>
    </location>
</feature>
<dbReference type="EMBL" id="KZ308742">
    <property type="protein sequence ID" value="KAG8233712.1"/>
    <property type="molecule type" value="Genomic_DNA"/>
</dbReference>
<feature type="compositionally biased region" description="Basic and acidic residues" evidence="1">
    <location>
        <begin position="177"/>
        <end position="188"/>
    </location>
</feature>
<name>A0A8K0KFV2_LADFU</name>
<comment type="caution">
    <text evidence="2">The sequence shown here is derived from an EMBL/GenBank/DDBJ whole genome shotgun (WGS) entry which is preliminary data.</text>
</comment>
<evidence type="ECO:0000313" key="3">
    <source>
        <dbReference type="Proteomes" id="UP000792457"/>
    </source>
</evidence>
<organism evidence="2 3">
    <name type="scientific">Ladona fulva</name>
    <name type="common">Scarce chaser dragonfly</name>
    <name type="synonym">Libellula fulva</name>
    <dbReference type="NCBI Taxonomy" id="123851"/>
    <lineage>
        <taxon>Eukaryota</taxon>
        <taxon>Metazoa</taxon>
        <taxon>Ecdysozoa</taxon>
        <taxon>Arthropoda</taxon>
        <taxon>Hexapoda</taxon>
        <taxon>Insecta</taxon>
        <taxon>Pterygota</taxon>
        <taxon>Palaeoptera</taxon>
        <taxon>Odonata</taxon>
        <taxon>Epiprocta</taxon>
        <taxon>Anisoptera</taxon>
        <taxon>Libelluloidea</taxon>
        <taxon>Libellulidae</taxon>
        <taxon>Ladona</taxon>
    </lineage>
</organism>
<dbReference type="AlphaFoldDB" id="A0A8K0KFV2"/>
<gene>
    <name evidence="2" type="ORF">J437_LFUL013832</name>
</gene>